<organism evidence="2 3">
    <name type="scientific">Gordonia jinghuaiqii</name>
    <dbReference type="NCBI Taxonomy" id="2758710"/>
    <lineage>
        <taxon>Bacteria</taxon>
        <taxon>Bacillati</taxon>
        <taxon>Actinomycetota</taxon>
        <taxon>Actinomycetes</taxon>
        <taxon>Mycobacteriales</taxon>
        <taxon>Gordoniaceae</taxon>
        <taxon>Gordonia</taxon>
    </lineage>
</organism>
<keyword evidence="3" id="KW-1185">Reference proteome</keyword>
<evidence type="ECO:0008006" key="4">
    <source>
        <dbReference type="Google" id="ProtNLM"/>
    </source>
</evidence>
<accession>A0A7D7LQ24</accession>
<evidence type="ECO:0000256" key="1">
    <source>
        <dbReference type="SAM" id="MobiDB-lite"/>
    </source>
</evidence>
<sequence length="300" mass="30049">MSISSRFARPALGRRAIQRCGAGIVGVTIAAAALVATPPAPASAEPLIPSNIITFPPIPFDAELAGAVRMLKAAGVDQMALQAAQAVMGSAGQLSVEDVVGRAGALPLPAAKPVSEAKPVSDGKPQPAATTDPTALLKTLGIQTLTPSVAPFCTAPTANNPLGLVTAGAGAVAGPWPMKTDPLTGLKPLLDMIPGVKIPENLNLVDKGETAYAFVPASPTAGSGGKMQVAWFNTSTLQGGFADLAPISDKTALTALPLLSGVRLAPVKTGNGTILSAVFGTAQNGAQNCWFLPAVGIVNA</sequence>
<dbReference type="EMBL" id="CP059491">
    <property type="protein sequence ID" value="QMT00443.1"/>
    <property type="molecule type" value="Genomic_DNA"/>
</dbReference>
<gene>
    <name evidence="2" type="ORF">H1R19_16225</name>
</gene>
<dbReference type="Proteomes" id="UP000515663">
    <property type="component" value="Chromosome"/>
</dbReference>
<dbReference type="AlphaFoldDB" id="A0A7D7LQ24"/>
<evidence type="ECO:0000313" key="2">
    <source>
        <dbReference type="EMBL" id="QMT00443.1"/>
    </source>
</evidence>
<evidence type="ECO:0000313" key="3">
    <source>
        <dbReference type="Proteomes" id="UP000515663"/>
    </source>
</evidence>
<name>A0A7D7LQ24_9ACTN</name>
<reference evidence="3" key="1">
    <citation type="submission" date="2020-07" db="EMBL/GenBank/DDBJ databases">
        <title>novel species isolated from the respiratory tract of Marmot.</title>
        <authorList>
            <person name="Zhang G."/>
        </authorList>
    </citation>
    <scope>NUCLEOTIDE SEQUENCE [LARGE SCALE GENOMIC DNA]</scope>
    <source>
        <strain evidence="3">686</strain>
    </source>
</reference>
<dbReference type="KEGG" id="gji:H1R19_16225"/>
<protein>
    <recommendedName>
        <fullName evidence="4">Secreted protein</fullName>
    </recommendedName>
</protein>
<feature type="region of interest" description="Disordered" evidence="1">
    <location>
        <begin position="112"/>
        <end position="131"/>
    </location>
</feature>
<proteinExistence type="predicted"/>
<dbReference type="RefSeq" id="WP_188327498.1">
    <property type="nucleotide sequence ID" value="NZ_CP059491.1"/>
</dbReference>